<dbReference type="InterPro" id="IPR036691">
    <property type="entry name" value="Endo/exonu/phosph_ase_sf"/>
</dbReference>
<dbReference type="AlphaFoldDB" id="A0AAE0ZVL5"/>
<gene>
    <name evidence="2" type="ORF">RRG08_023729</name>
</gene>
<evidence type="ECO:0000313" key="3">
    <source>
        <dbReference type="Proteomes" id="UP001283361"/>
    </source>
</evidence>
<accession>A0AAE0ZVL5</accession>
<dbReference type="Pfam" id="PF14529">
    <property type="entry name" value="Exo_endo_phos_2"/>
    <property type="match status" value="1"/>
</dbReference>
<proteinExistence type="predicted"/>
<dbReference type="InterPro" id="IPR005135">
    <property type="entry name" value="Endo/exonuclease/phosphatase"/>
</dbReference>
<sequence>MDIVQVYAPTSTAEEEEVEQFYEDLDKAMKCLKSQDIKIVMGDFNAKDQAYCDNDYKAARQVLFSFSDATTLSLNNTSTFRDITHNLTHALVGREEKAHFSTGVLSNLSRKEYFINPRVNGTDALLVIDLLSTV</sequence>
<feature type="domain" description="Endonuclease/exonuclease/phosphatase" evidence="1">
    <location>
        <begin position="2"/>
        <end position="80"/>
    </location>
</feature>
<organism evidence="2 3">
    <name type="scientific">Elysia crispata</name>
    <name type="common">lettuce slug</name>
    <dbReference type="NCBI Taxonomy" id="231223"/>
    <lineage>
        <taxon>Eukaryota</taxon>
        <taxon>Metazoa</taxon>
        <taxon>Spiralia</taxon>
        <taxon>Lophotrochozoa</taxon>
        <taxon>Mollusca</taxon>
        <taxon>Gastropoda</taxon>
        <taxon>Heterobranchia</taxon>
        <taxon>Euthyneura</taxon>
        <taxon>Panpulmonata</taxon>
        <taxon>Sacoglossa</taxon>
        <taxon>Placobranchoidea</taxon>
        <taxon>Plakobranchidae</taxon>
        <taxon>Elysia</taxon>
    </lineage>
</organism>
<reference evidence="2" key="1">
    <citation type="journal article" date="2023" name="G3 (Bethesda)">
        <title>A reference genome for the long-term kleptoplast-retaining sea slug Elysia crispata morphotype clarki.</title>
        <authorList>
            <person name="Eastman K.E."/>
            <person name="Pendleton A.L."/>
            <person name="Shaikh M.A."/>
            <person name="Suttiyut T."/>
            <person name="Ogas R."/>
            <person name="Tomko P."/>
            <person name="Gavelis G."/>
            <person name="Widhalm J.R."/>
            <person name="Wisecaver J.H."/>
        </authorList>
    </citation>
    <scope>NUCLEOTIDE SEQUENCE</scope>
    <source>
        <strain evidence="2">ECLA1</strain>
    </source>
</reference>
<dbReference type="EMBL" id="JAWDGP010003216">
    <property type="protein sequence ID" value="KAK3776374.1"/>
    <property type="molecule type" value="Genomic_DNA"/>
</dbReference>
<dbReference type="Gene3D" id="3.60.10.10">
    <property type="entry name" value="Endonuclease/exonuclease/phosphatase"/>
    <property type="match status" value="1"/>
</dbReference>
<comment type="caution">
    <text evidence="2">The sequence shown here is derived from an EMBL/GenBank/DDBJ whole genome shotgun (WGS) entry which is preliminary data.</text>
</comment>
<keyword evidence="3" id="KW-1185">Reference proteome</keyword>
<dbReference type="Proteomes" id="UP001283361">
    <property type="component" value="Unassembled WGS sequence"/>
</dbReference>
<evidence type="ECO:0000259" key="1">
    <source>
        <dbReference type="Pfam" id="PF14529"/>
    </source>
</evidence>
<dbReference type="SUPFAM" id="SSF56219">
    <property type="entry name" value="DNase I-like"/>
    <property type="match status" value="1"/>
</dbReference>
<name>A0AAE0ZVL5_9GAST</name>
<protein>
    <recommendedName>
        <fullName evidence="1">Endonuclease/exonuclease/phosphatase domain-containing protein</fullName>
    </recommendedName>
</protein>
<dbReference type="GO" id="GO:0003824">
    <property type="term" value="F:catalytic activity"/>
    <property type="evidence" value="ECO:0007669"/>
    <property type="project" value="InterPro"/>
</dbReference>
<evidence type="ECO:0000313" key="2">
    <source>
        <dbReference type="EMBL" id="KAK3776374.1"/>
    </source>
</evidence>